<dbReference type="Proteomes" id="UP000199679">
    <property type="component" value="Chromosome I"/>
</dbReference>
<evidence type="ECO:0000313" key="2">
    <source>
        <dbReference type="Proteomes" id="UP000199679"/>
    </source>
</evidence>
<dbReference type="EMBL" id="LT629740">
    <property type="protein sequence ID" value="SDR98326.1"/>
    <property type="molecule type" value="Genomic_DNA"/>
</dbReference>
<dbReference type="InterPro" id="IPR029063">
    <property type="entry name" value="SAM-dependent_MTases_sf"/>
</dbReference>
<keyword evidence="1" id="KW-0808">Transferase</keyword>
<keyword evidence="1" id="KW-0489">Methyltransferase</keyword>
<dbReference type="Pfam" id="PF05711">
    <property type="entry name" value="TylF"/>
    <property type="match status" value="1"/>
</dbReference>
<reference evidence="1 2" key="1">
    <citation type="submission" date="2016-10" db="EMBL/GenBank/DDBJ databases">
        <authorList>
            <person name="de Groot N.N."/>
        </authorList>
    </citation>
    <scope>NUCLEOTIDE SEQUENCE [LARGE SCALE GENOMIC DNA]</scope>
    <source>
        <strain evidence="1 2">MP1X4</strain>
    </source>
</reference>
<proteinExistence type="predicted"/>
<keyword evidence="2" id="KW-1185">Reference proteome</keyword>
<gene>
    <name evidence="1" type="ORF">SAMN05216490_0321</name>
</gene>
<dbReference type="GO" id="GO:0008168">
    <property type="term" value="F:methyltransferase activity"/>
    <property type="evidence" value="ECO:0007669"/>
    <property type="project" value="UniProtKB-KW"/>
</dbReference>
<dbReference type="RefSeq" id="WP_091368149.1">
    <property type="nucleotide sequence ID" value="NZ_LT629740.1"/>
</dbReference>
<dbReference type="PANTHER" id="PTHR40036:SF1">
    <property type="entry name" value="MACROCIN O-METHYLTRANSFERASE"/>
    <property type="match status" value="1"/>
</dbReference>
<protein>
    <submittedName>
        <fullName evidence="1">Macrocin-O-methyltransferase (TylF)</fullName>
    </submittedName>
</protein>
<dbReference type="GO" id="GO:0032259">
    <property type="term" value="P:methylation"/>
    <property type="evidence" value="ECO:0007669"/>
    <property type="project" value="UniProtKB-KW"/>
</dbReference>
<accession>A0A1H1NH57</accession>
<dbReference type="PANTHER" id="PTHR40036">
    <property type="entry name" value="MACROCIN O-METHYLTRANSFERASE"/>
    <property type="match status" value="1"/>
</dbReference>
<dbReference type="STRING" id="652787.SAMN05216490_0321"/>
<dbReference type="Gene3D" id="3.40.50.150">
    <property type="entry name" value="Vaccinia Virus protein VP39"/>
    <property type="match status" value="1"/>
</dbReference>
<dbReference type="AlphaFoldDB" id="A0A1H1NH57"/>
<evidence type="ECO:0000313" key="1">
    <source>
        <dbReference type="EMBL" id="SDR98326.1"/>
    </source>
</evidence>
<sequence>MIRKFVRSFVKKFGYDLVKPDSRLVVDGLPADFDQSTLDTYHRVKQYTMTTPERIASLCNAVNYLVKNNIAGDFVECGVWRGGSTMAAIDTLIKAGDKSREIYLYDTFEGMSEPTEVDKVFTGTAADELMNSTDRNDPTSVWCYSALEEVQQNVGTLKYPDSKVHYVKGKVEDTIPQTIPGKIALLRLDTDWYESTAHELKHLYPLLVPGGVIIIDDYGHWEGARQAVDEYIEAQKLPLLLNRIDYTGRIGVKY</sequence>
<dbReference type="OrthoDB" id="3826968at2"/>
<dbReference type="InterPro" id="IPR008884">
    <property type="entry name" value="TylF_MeTrfase"/>
</dbReference>
<organism evidence="1 2">
    <name type="scientific">Mucilaginibacter mallensis</name>
    <dbReference type="NCBI Taxonomy" id="652787"/>
    <lineage>
        <taxon>Bacteria</taxon>
        <taxon>Pseudomonadati</taxon>
        <taxon>Bacteroidota</taxon>
        <taxon>Sphingobacteriia</taxon>
        <taxon>Sphingobacteriales</taxon>
        <taxon>Sphingobacteriaceae</taxon>
        <taxon>Mucilaginibacter</taxon>
    </lineage>
</organism>
<dbReference type="SUPFAM" id="SSF53335">
    <property type="entry name" value="S-adenosyl-L-methionine-dependent methyltransferases"/>
    <property type="match status" value="1"/>
</dbReference>
<name>A0A1H1NH57_MUCMA</name>